<name>A0ACC2N1U1_9HYME</name>
<comment type="caution">
    <text evidence="1">The sequence shown here is derived from an EMBL/GenBank/DDBJ whole genome shotgun (WGS) entry which is preliminary data.</text>
</comment>
<gene>
    <name evidence="1" type="ORF">QAD02_006767</name>
</gene>
<reference evidence="1" key="1">
    <citation type="submission" date="2023-04" db="EMBL/GenBank/DDBJ databases">
        <title>A chromosome-level genome assembly of the parasitoid wasp Eretmocerus hayati.</title>
        <authorList>
            <person name="Zhong Y."/>
            <person name="Liu S."/>
            <person name="Liu Y."/>
        </authorList>
    </citation>
    <scope>NUCLEOTIDE SEQUENCE</scope>
    <source>
        <strain evidence="1">ZJU_SS_LIU_2023</strain>
    </source>
</reference>
<sequence>MDSPFRIPPFLVEDIADNSLDGLDEEDFEEEIGYLGSFHDDYDNTSQFSVNTLDIDMNDVNTDNTDHYDDHEAVSIYSDDNSTLPWSPQTRHGESSMDESSVYSVVDSDVEEITEPEPKRRRLDTEDDQIDDDTVESDQKCPICLAGWTSVGNHRLCSLKCGHLFGLNCIKQWLNSNNESANKCPQCNARASVRHIRLIYAKKVSCQDNTRYEKVKKDLDDALLRESRIAKALEREKKKSQKYKRMYKARMQALAADSDLCISD</sequence>
<organism evidence="1 2">
    <name type="scientific">Eretmocerus hayati</name>
    <dbReference type="NCBI Taxonomy" id="131215"/>
    <lineage>
        <taxon>Eukaryota</taxon>
        <taxon>Metazoa</taxon>
        <taxon>Ecdysozoa</taxon>
        <taxon>Arthropoda</taxon>
        <taxon>Hexapoda</taxon>
        <taxon>Insecta</taxon>
        <taxon>Pterygota</taxon>
        <taxon>Neoptera</taxon>
        <taxon>Endopterygota</taxon>
        <taxon>Hymenoptera</taxon>
        <taxon>Apocrita</taxon>
        <taxon>Proctotrupomorpha</taxon>
        <taxon>Chalcidoidea</taxon>
        <taxon>Aphelinidae</taxon>
        <taxon>Aphelininae</taxon>
        <taxon>Eretmocerus</taxon>
    </lineage>
</organism>
<protein>
    <submittedName>
        <fullName evidence="1">Uncharacterized protein</fullName>
    </submittedName>
</protein>
<evidence type="ECO:0000313" key="2">
    <source>
        <dbReference type="Proteomes" id="UP001239111"/>
    </source>
</evidence>
<evidence type="ECO:0000313" key="1">
    <source>
        <dbReference type="EMBL" id="KAJ8665105.1"/>
    </source>
</evidence>
<dbReference type="Proteomes" id="UP001239111">
    <property type="component" value="Chromosome 4"/>
</dbReference>
<keyword evidence="2" id="KW-1185">Reference proteome</keyword>
<accession>A0ACC2N1U1</accession>
<dbReference type="EMBL" id="CM056744">
    <property type="protein sequence ID" value="KAJ8665105.1"/>
    <property type="molecule type" value="Genomic_DNA"/>
</dbReference>
<proteinExistence type="predicted"/>